<dbReference type="OrthoDB" id="7063913at2"/>
<reference evidence="1 2" key="1">
    <citation type="submission" date="2019-07" db="EMBL/GenBank/DDBJ databases">
        <title>Lysobacter weifangensis sp. nov., isolated from bensulfuron-methyl contaminated farmland soil.</title>
        <authorList>
            <person name="Zhao H."/>
        </authorList>
    </citation>
    <scope>NUCLEOTIDE SEQUENCE [LARGE SCALE GENOMIC DNA]</scope>
    <source>
        <strain evidence="1 2">CC-Bw-6</strain>
    </source>
</reference>
<dbReference type="EMBL" id="CP041742">
    <property type="protein sequence ID" value="QDQ74824.1"/>
    <property type="molecule type" value="Genomic_DNA"/>
</dbReference>
<evidence type="ECO:0000313" key="1">
    <source>
        <dbReference type="EMBL" id="QDQ74824.1"/>
    </source>
</evidence>
<dbReference type="AlphaFoldDB" id="A0A516V8L9"/>
<dbReference type="InterPro" id="IPR011990">
    <property type="entry name" value="TPR-like_helical_dom_sf"/>
</dbReference>
<accession>A0A516V8L9</accession>
<dbReference type="SUPFAM" id="SSF81901">
    <property type="entry name" value="HCP-like"/>
    <property type="match status" value="1"/>
</dbReference>
<evidence type="ECO:0000313" key="2">
    <source>
        <dbReference type="Proteomes" id="UP000315891"/>
    </source>
</evidence>
<dbReference type="Gene3D" id="1.25.40.10">
    <property type="entry name" value="Tetratricopeptide repeat domain"/>
    <property type="match status" value="1"/>
</dbReference>
<protein>
    <submittedName>
        <fullName evidence="1">Sel1 repeat family protein</fullName>
    </submittedName>
</protein>
<sequence>MALFTFSTSGSAQKAASVALTGEDIPADILTDGFLEAHPDLKYRKAGMRADDLHDPVVARHQYALAARYGDKPSQARLGEMTWNGEGAPPDHALGYLWMALAAERGYEMFVMLKMYYWQQLTPQERKDATAQAPRMLANYGDVVAKPRQSAVMRREAHRATGSMLGPSYASALYIALPNGGSIDANRFYAREFWNADSYWKLQDRIWSGERHARIVVGDLQNVSPIPEVKNAEPAPKDRP</sequence>
<keyword evidence="2" id="KW-1185">Reference proteome</keyword>
<gene>
    <name evidence="1" type="ORF">FNZ56_09800</name>
</gene>
<name>A0A516V8L9_9GAMM</name>
<proteinExistence type="predicted"/>
<organism evidence="1 2">
    <name type="scientific">Pseudoluteimonas lycopersici</name>
    <dbReference type="NCBI Taxonomy" id="1324796"/>
    <lineage>
        <taxon>Bacteria</taxon>
        <taxon>Pseudomonadati</taxon>
        <taxon>Pseudomonadota</taxon>
        <taxon>Gammaproteobacteria</taxon>
        <taxon>Lysobacterales</taxon>
        <taxon>Lysobacteraceae</taxon>
        <taxon>Pseudoluteimonas</taxon>
    </lineage>
</organism>
<dbReference type="Proteomes" id="UP000315891">
    <property type="component" value="Chromosome"/>
</dbReference>